<gene>
    <name evidence="1" type="ORF">C1C91_05760</name>
</gene>
<dbReference type="Proteomes" id="UP000266778">
    <property type="component" value="Chromosome"/>
</dbReference>
<dbReference type="EMBL" id="CP025706">
    <property type="protein sequence ID" value="AXB04578.1"/>
    <property type="molecule type" value="Genomic_DNA"/>
</dbReference>
<protein>
    <submittedName>
        <fullName evidence="1">Uncharacterized protein</fullName>
    </submittedName>
</protein>
<evidence type="ECO:0000313" key="2">
    <source>
        <dbReference type="Proteomes" id="UP000266778"/>
    </source>
</evidence>
<reference evidence="1" key="1">
    <citation type="journal article" date="2019" name="J Environ">
        <title>Genetic characterization and potential molecular dissemination mechanism of tet (31) gene in Aeromonas caviae from an oxytetracycline wastewater treatment system.</title>
        <authorList>
            <person name="Shi Y."/>
            <person name="Tian Z."/>
            <person name="Leclercq S.O."/>
            <person name="Zhang H."/>
            <person name="Yang M."/>
            <person name="Zhang Y."/>
        </authorList>
    </citation>
    <scope>NUCLEOTIDE SEQUENCE</scope>
    <source>
        <strain evidence="1">T25-39</strain>
    </source>
</reference>
<sequence>MNNDQKTQKFVAYLQEGANPFRNEEQRRNKDRIDQVLRAFVYMVAHDITPPPAVMAFIASGVQLHLDGSQSPWPTNNKRKISANLVALIQVADALHPGHRADIAAHAEVSARQVGNYLDERGIDITAHRHIYHEMYKGQDLVAVLNAISDLKDHLGKGRK</sequence>
<organism evidence="1 2">
    <name type="scientific">Aeromonas caviae</name>
    <name type="common">Aeromonas punctata</name>
    <dbReference type="NCBI Taxonomy" id="648"/>
    <lineage>
        <taxon>Bacteria</taxon>
        <taxon>Pseudomonadati</taxon>
        <taxon>Pseudomonadota</taxon>
        <taxon>Gammaproteobacteria</taxon>
        <taxon>Aeromonadales</taxon>
        <taxon>Aeromonadaceae</taxon>
        <taxon>Aeromonas</taxon>
    </lineage>
</organism>
<dbReference type="AlphaFoldDB" id="A0A3S5WZG3"/>
<proteinExistence type="predicted"/>
<name>A0A3S5WZG3_AERCA</name>
<accession>A0A3S5WZG3</accession>
<evidence type="ECO:0000313" key="1">
    <source>
        <dbReference type="EMBL" id="AXB04578.1"/>
    </source>
</evidence>